<dbReference type="AlphaFoldDB" id="A0A1W1UW84"/>
<evidence type="ECO:0000313" key="6">
    <source>
        <dbReference type="Proteomes" id="UP000192582"/>
    </source>
</evidence>
<dbReference type="EMBL" id="FWWU01000008">
    <property type="protein sequence ID" value="SMB85357.1"/>
    <property type="molecule type" value="Genomic_DNA"/>
</dbReference>
<dbReference type="SMART" id="SM00342">
    <property type="entry name" value="HTH_ARAC"/>
    <property type="match status" value="1"/>
</dbReference>
<protein>
    <submittedName>
        <fullName evidence="5">Transcriptional regulator, AraC family</fullName>
    </submittedName>
</protein>
<keyword evidence="3" id="KW-0804">Transcription</keyword>
<dbReference type="InterPro" id="IPR018060">
    <property type="entry name" value="HTH_AraC"/>
</dbReference>
<keyword evidence="1" id="KW-0805">Transcription regulation</keyword>
<evidence type="ECO:0000256" key="3">
    <source>
        <dbReference type="ARBA" id="ARBA00023163"/>
    </source>
</evidence>
<sequence length="301" mass="33633">MTVMHDGARLFVASYLVQKTELDRVWRCGFHALLWLNGGQAALQCDGEHFDVHPPSLICLSPGQVYRWSAADKAARATLIGFEADLFTAGRAQSGLLDVQLLHDLPLFQPEGGAILAADKNAGNLDSLFIMCRQRYQQLSERQGSKSWRVLPSEHESVLLAYLHVILVEAASLAPVQEQPRPAPSTDLRLSRLFRLHAGQRVVERLPVAYYAELLHVTPDHLTRAVRRSTGQTPSVWLQKQLLIEARRRLILTDQPVERVAEALNFGSASQFSQWVRVHTGQSPRQLRQQGRGKSTVLSGN</sequence>
<dbReference type="GO" id="GO:0043565">
    <property type="term" value="F:sequence-specific DNA binding"/>
    <property type="evidence" value="ECO:0007669"/>
    <property type="project" value="InterPro"/>
</dbReference>
<feature type="domain" description="HTH araC/xylS-type" evidence="4">
    <location>
        <begin position="188"/>
        <end position="290"/>
    </location>
</feature>
<dbReference type="PANTHER" id="PTHR43280">
    <property type="entry name" value="ARAC-FAMILY TRANSCRIPTIONAL REGULATOR"/>
    <property type="match status" value="1"/>
</dbReference>
<evidence type="ECO:0000259" key="4">
    <source>
        <dbReference type="PROSITE" id="PS01124"/>
    </source>
</evidence>
<dbReference type="PROSITE" id="PS01124">
    <property type="entry name" value="HTH_ARAC_FAMILY_2"/>
    <property type="match status" value="1"/>
</dbReference>
<dbReference type="RefSeq" id="WP_170928592.1">
    <property type="nucleotide sequence ID" value="NZ_FWWU01000008.1"/>
</dbReference>
<dbReference type="InterPro" id="IPR037923">
    <property type="entry name" value="HTH-like"/>
</dbReference>
<name>A0A1W1UW84_9DEIO</name>
<accession>A0A1W1UW84</accession>
<reference evidence="5 6" key="1">
    <citation type="submission" date="2017-04" db="EMBL/GenBank/DDBJ databases">
        <authorList>
            <person name="Afonso C.L."/>
            <person name="Miller P.J."/>
            <person name="Scott M.A."/>
            <person name="Spackman E."/>
            <person name="Goraichik I."/>
            <person name="Dimitrov K.M."/>
            <person name="Suarez D.L."/>
            <person name="Swayne D.E."/>
        </authorList>
    </citation>
    <scope>NUCLEOTIDE SEQUENCE [LARGE SCALE GENOMIC DNA]</scope>
    <source>
        <strain evidence="5 6">KR-140</strain>
    </source>
</reference>
<evidence type="ECO:0000256" key="2">
    <source>
        <dbReference type="ARBA" id="ARBA00023125"/>
    </source>
</evidence>
<dbReference type="Gene3D" id="1.10.10.60">
    <property type="entry name" value="Homeodomain-like"/>
    <property type="match status" value="2"/>
</dbReference>
<dbReference type="SUPFAM" id="SSF51215">
    <property type="entry name" value="Regulatory protein AraC"/>
    <property type="match status" value="1"/>
</dbReference>
<keyword evidence="6" id="KW-1185">Reference proteome</keyword>
<keyword evidence="2" id="KW-0238">DNA-binding</keyword>
<dbReference type="SUPFAM" id="SSF46689">
    <property type="entry name" value="Homeodomain-like"/>
    <property type="match status" value="1"/>
</dbReference>
<dbReference type="InterPro" id="IPR009057">
    <property type="entry name" value="Homeodomain-like_sf"/>
</dbReference>
<dbReference type="PANTHER" id="PTHR43280:SF32">
    <property type="entry name" value="TRANSCRIPTIONAL REGULATORY PROTEIN"/>
    <property type="match status" value="1"/>
</dbReference>
<dbReference type="STRING" id="695939.SAMN00790413_03372"/>
<dbReference type="GO" id="GO:0003700">
    <property type="term" value="F:DNA-binding transcription factor activity"/>
    <property type="evidence" value="ECO:0007669"/>
    <property type="project" value="InterPro"/>
</dbReference>
<evidence type="ECO:0000313" key="5">
    <source>
        <dbReference type="EMBL" id="SMB85357.1"/>
    </source>
</evidence>
<dbReference type="Proteomes" id="UP000192582">
    <property type="component" value="Unassembled WGS sequence"/>
</dbReference>
<dbReference type="Pfam" id="PF12833">
    <property type="entry name" value="HTH_18"/>
    <property type="match status" value="1"/>
</dbReference>
<evidence type="ECO:0000256" key="1">
    <source>
        <dbReference type="ARBA" id="ARBA00023015"/>
    </source>
</evidence>
<gene>
    <name evidence="5" type="ORF">SAMN00790413_03372</name>
</gene>
<proteinExistence type="predicted"/>
<organism evidence="5 6">
    <name type="scientific">Deinococcus hopiensis KR-140</name>
    <dbReference type="NCBI Taxonomy" id="695939"/>
    <lineage>
        <taxon>Bacteria</taxon>
        <taxon>Thermotogati</taxon>
        <taxon>Deinococcota</taxon>
        <taxon>Deinococci</taxon>
        <taxon>Deinococcales</taxon>
        <taxon>Deinococcaceae</taxon>
        <taxon>Deinococcus</taxon>
    </lineage>
</organism>